<name>A0A507QQP0_MONPU</name>
<keyword evidence="3" id="KW-1185">Reference proteome</keyword>
<sequence>MAQNELPVDIPSFAKPLAPYIKSRQEALRIRQALTLYLQSHIDLADDDPANQNRHARSHLALCVPHDAVVDVKRIPPELTGLRKEYLKALQANVATRKKYDSLKEKVATAKLQRETSLPSSTPSVGDADSELETYISLLRERRRHAKLQVFWHYLQQLRTRGVERSEYFESPAHRRQPVPSPEEFEAEVHSTHGAEGGVEGLVYKLEKAVIRAKAQLDREKALLEELKRKHGSKQCPEVSPAIKVRALQRTRDELVQWVEEKLVAVSGSEDTPSREIPPEEIEQSTQLLEERKEQIRQQYAAYVRARKDLLDAISEACQPVAASSSKPQRRIARNDKITAEPPAPSFDFLNVLSFASESLLPLSKSQKALALQKSYLAGLLAKEKYTTLRTLNRLSDESHLLPEYPILARQPRFKHAVAAIDSRSSIDSTQQEKTDEVVSLAEAWAFASKAARENEREFVQQKAELGTEIVQNDQQTLREVYSMLNQDLDEVLQDEKTRGDNDADIWTSEARSTGTRRRATRTEKRSKGPWSHLDGRIGLTGDT</sequence>
<accession>A0A507QQP0</accession>
<dbReference type="EMBL" id="VIFY01000127">
    <property type="protein sequence ID" value="TQB69981.1"/>
    <property type="molecule type" value="Genomic_DNA"/>
</dbReference>
<dbReference type="STRING" id="5098.A0A507QQP0"/>
<feature type="region of interest" description="Disordered" evidence="1">
    <location>
        <begin position="496"/>
        <end position="544"/>
    </location>
</feature>
<reference evidence="2 3" key="1">
    <citation type="submission" date="2019-06" db="EMBL/GenBank/DDBJ databases">
        <title>Wine fermentation using esterase from Monascus purpureus.</title>
        <authorList>
            <person name="Geng C."/>
            <person name="Zhang Y."/>
        </authorList>
    </citation>
    <scope>NUCLEOTIDE SEQUENCE [LARGE SCALE GENOMIC DNA]</scope>
    <source>
        <strain evidence="2">HQ1</strain>
    </source>
</reference>
<evidence type="ECO:0000256" key="1">
    <source>
        <dbReference type="SAM" id="MobiDB-lite"/>
    </source>
</evidence>
<gene>
    <name evidence="2" type="ORF">MPDQ_001082</name>
</gene>
<evidence type="ECO:0000313" key="2">
    <source>
        <dbReference type="EMBL" id="TQB69981.1"/>
    </source>
</evidence>
<evidence type="ECO:0000313" key="3">
    <source>
        <dbReference type="Proteomes" id="UP000319663"/>
    </source>
</evidence>
<dbReference type="AlphaFoldDB" id="A0A507QQP0"/>
<dbReference type="OrthoDB" id="5402392at2759"/>
<comment type="caution">
    <text evidence="2">The sequence shown here is derived from an EMBL/GenBank/DDBJ whole genome shotgun (WGS) entry which is preliminary data.</text>
</comment>
<protein>
    <submittedName>
        <fullName evidence="2">Uncharacterized protein</fullName>
    </submittedName>
</protein>
<dbReference type="Proteomes" id="UP000319663">
    <property type="component" value="Unassembled WGS sequence"/>
</dbReference>
<proteinExistence type="predicted"/>
<organism evidence="2 3">
    <name type="scientific">Monascus purpureus</name>
    <name type="common">Red mold</name>
    <name type="synonym">Monascus anka</name>
    <dbReference type="NCBI Taxonomy" id="5098"/>
    <lineage>
        <taxon>Eukaryota</taxon>
        <taxon>Fungi</taxon>
        <taxon>Dikarya</taxon>
        <taxon>Ascomycota</taxon>
        <taxon>Pezizomycotina</taxon>
        <taxon>Eurotiomycetes</taxon>
        <taxon>Eurotiomycetidae</taxon>
        <taxon>Eurotiales</taxon>
        <taxon>Aspergillaceae</taxon>
        <taxon>Monascus</taxon>
    </lineage>
</organism>